<dbReference type="GO" id="GO:1990450">
    <property type="term" value="F:linear polyubiquitin binding"/>
    <property type="evidence" value="ECO:0007669"/>
    <property type="project" value="TreeGrafter"/>
</dbReference>
<evidence type="ECO:0000256" key="7">
    <source>
        <dbReference type="ARBA" id="ARBA00022833"/>
    </source>
</evidence>
<dbReference type="GO" id="GO:0036435">
    <property type="term" value="F:K48-linked polyubiquitin modification-dependent protein binding"/>
    <property type="evidence" value="ECO:0007669"/>
    <property type="project" value="TreeGrafter"/>
</dbReference>
<dbReference type="InterPro" id="IPR057426">
    <property type="entry name" value="RNF31_UBA_3"/>
</dbReference>
<dbReference type="Gene3D" id="3.30.40.10">
    <property type="entry name" value="Zinc/RING finger domain, C3HC4 (zinc finger)"/>
    <property type="match status" value="1"/>
</dbReference>
<dbReference type="Pfam" id="PF16678">
    <property type="entry name" value="UBA_HOIP"/>
    <property type="match status" value="1"/>
</dbReference>
<dbReference type="GO" id="GO:0061630">
    <property type="term" value="F:ubiquitin protein ligase activity"/>
    <property type="evidence" value="ECO:0007669"/>
    <property type="project" value="TreeGrafter"/>
</dbReference>
<evidence type="ECO:0000256" key="4">
    <source>
        <dbReference type="ARBA" id="ARBA00022737"/>
    </source>
</evidence>
<dbReference type="InterPro" id="IPR026254">
    <property type="entry name" value="RNF31-like"/>
</dbReference>
<gene>
    <name evidence="12" type="primary">RNF31</name>
</gene>
<feature type="compositionally biased region" description="Polar residues" evidence="9">
    <location>
        <begin position="476"/>
        <end position="496"/>
    </location>
</feature>
<evidence type="ECO:0000256" key="6">
    <source>
        <dbReference type="ARBA" id="ARBA00022786"/>
    </source>
</evidence>
<dbReference type="GeneID" id="100205710"/>
<dbReference type="InterPro" id="IPR047541">
    <property type="entry name" value="RNF31_RBR_mRING-HC-like"/>
</dbReference>
<evidence type="ECO:0000256" key="1">
    <source>
        <dbReference type="ARBA" id="ARBA00008278"/>
    </source>
</evidence>
<feature type="region of interest" description="Disordered" evidence="9">
    <location>
        <begin position="16"/>
        <end position="45"/>
    </location>
</feature>
<dbReference type="GO" id="GO:0070530">
    <property type="term" value="F:K63-linked polyubiquitin modification-dependent protein binding"/>
    <property type="evidence" value="ECO:0007669"/>
    <property type="project" value="TreeGrafter"/>
</dbReference>
<dbReference type="Pfam" id="PF22191">
    <property type="entry name" value="IBR_1"/>
    <property type="match status" value="1"/>
</dbReference>
<dbReference type="SUPFAM" id="SSF57850">
    <property type="entry name" value="RING/U-box"/>
    <property type="match status" value="3"/>
</dbReference>
<dbReference type="InterPro" id="IPR044066">
    <property type="entry name" value="TRIAD_supradom"/>
</dbReference>
<evidence type="ECO:0000256" key="8">
    <source>
        <dbReference type="PROSITE-ProRule" id="PRU00322"/>
    </source>
</evidence>
<dbReference type="Gene3D" id="1.20.58.2190">
    <property type="match status" value="1"/>
</dbReference>
<feature type="compositionally biased region" description="Pro residues" evidence="9">
    <location>
        <begin position="22"/>
        <end position="33"/>
    </location>
</feature>
<evidence type="ECO:0000256" key="2">
    <source>
        <dbReference type="ARBA" id="ARBA00022679"/>
    </source>
</evidence>
<dbReference type="Pfam" id="PF18091">
    <property type="entry name" value="E3_UbLigase_RBR"/>
    <property type="match status" value="1"/>
</dbReference>
<dbReference type="InterPro" id="IPR032065">
    <property type="entry name" value="RNF31-UBA"/>
</dbReference>
<protein>
    <submittedName>
        <fullName evidence="12">RING finger protein 31</fullName>
    </submittedName>
</protein>
<dbReference type="OrthoDB" id="9978677at2759"/>
<dbReference type="InterPro" id="IPR041031">
    <property type="entry name" value="RNF31_C"/>
</dbReference>
<dbReference type="PROSITE" id="PS50199">
    <property type="entry name" value="ZF_RANBP2_2"/>
    <property type="match status" value="1"/>
</dbReference>
<dbReference type="PANTHER" id="PTHR16004">
    <property type="entry name" value="RING FINGER PROTEIN 31-RELATED"/>
    <property type="match status" value="1"/>
</dbReference>
<dbReference type="Pfam" id="PF01485">
    <property type="entry name" value="IBR"/>
    <property type="match status" value="1"/>
</dbReference>
<dbReference type="InterPro" id="IPR047542">
    <property type="entry name" value="Rcat_RBR_RNF31-like"/>
</dbReference>
<proteinExistence type="evidence at transcript level"/>
<evidence type="ECO:0000256" key="5">
    <source>
        <dbReference type="ARBA" id="ARBA00022771"/>
    </source>
</evidence>
<accession>T2M831</accession>
<dbReference type="InterPro" id="IPR047540">
    <property type="entry name" value="BRcat_RBR_RNF31-like"/>
</dbReference>
<dbReference type="Pfam" id="PF25163">
    <property type="entry name" value="UBA_RNF31"/>
    <property type="match status" value="1"/>
</dbReference>
<dbReference type="AlphaFoldDB" id="T2M831"/>
<evidence type="ECO:0000313" key="12">
    <source>
        <dbReference type="EMBL" id="CDG68127.1"/>
    </source>
</evidence>
<keyword evidence="7" id="KW-0862">Zinc</keyword>
<comment type="similarity">
    <text evidence="1">Belongs to the RBR family.</text>
</comment>
<keyword evidence="5 8" id="KW-0863">Zinc-finger</keyword>
<keyword evidence="6" id="KW-0833">Ubl conjugation pathway</keyword>
<dbReference type="SMART" id="SM00647">
    <property type="entry name" value="IBR"/>
    <property type="match status" value="2"/>
</dbReference>
<keyword evidence="4" id="KW-0677">Repeat</keyword>
<dbReference type="EMBL" id="HAAD01001895">
    <property type="protein sequence ID" value="CDG68127.1"/>
    <property type="molecule type" value="mRNA"/>
</dbReference>
<dbReference type="GO" id="GO:0071797">
    <property type="term" value="C:LUBAC complex"/>
    <property type="evidence" value="ECO:0007669"/>
    <property type="project" value="InterPro"/>
</dbReference>
<dbReference type="PROSITE" id="PS01358">
    <property type="entry name" value="ZF_RANBP2_1"/>
    <property type="match status" value="1"/>
</dbReference>
<evidence type="ECO:0000259" key="11">
    <source>
        <dbReference type="PROSITE" id="PS51873"/>
    </source>
</evidence>
<dbReference type="Gene3D" id="4.10.1060.10">
    <property type="entry name" value="Zinc finger, RanBP2-type"/>
    <property type="match status" value="1"/>
</dbReference>
<evidence type="ECO:0000256" key="3">
    <source>
        <dbReference type="ARBA" id="ARBA00022723"/>
    </source>
</evidence>
<dbReference type="SUPFAM" id="SSF143503">
    <property type="entry name" value="PUG domain-like"/>
    <property type="match status" value="1"/>
</dbReference>
<dbReference type="GO" id="GO:0008270">
    <property type="term" value="F:zinc ion binding"/>
    <property type="evidence" value="ECO:0007669"/>
    <property type="project" value="UniProtKB-KW"/>
</dbReference>
<sequence>MDKSLNLNLSDHQSLVTDIKKPIPPPRPVPVPRPRNSSSLGNNDSCMSKIGYKDEKLPSNFLFNKSLSRNLGLHEYEKENLSLHGDEKEIKEKINIDSNMSEKFSYSSSLSFFNPLFNRDSDRLKSLQAHQVNEPFFYLNDLSNKYLQHDEFVSYNNDDLYDSSITPVVDKLKKPLFENENELIMISKGRKKLQQLVKDNASSADKRIVAEKLLNLDVAIILKYHVLDILDFLLSNKDIDISKIPTAFNLLEKYGMTLLKEESLRHHSWRKISTSSNLFINSVGTVKGADSIIRSMGYTEKIKQPTGDILVFPLGVKPNYSLVMDLVIDLLIAKYEIDFLLNHKHPYFEILHMTGSIPEVYFTYNVSNINPTFAVEQNDSLVYQGPKSLEFAFNSPLSRESSLVTSNVNISTATGFFLCSNCNSRFIEQPKFCQNCGHQMQGHQSHNNNQTRFQFQDQQSSIKTELKQEHIKRTHQMQVQQSHNNNQTSFQFPDQQSSIKTELKQEHIKRTHSVSSFEVRQTKEAEKFTIPQQWSCQYCTLLNDLSVSICQACEQPSPNQKKLNEAQTSNLDDKQQIEFALKKQRLIKEYNEDKIRQEKELQRQLVISTQNKMKQNASNIANIFHIAENEGFSVQLCEMALNCVQNQDWDSIRVWIKKRLPELTDKFMEYSKQVFSQQNEIVSEKEAHQFLYDYKIDMRLAFVAFRRKREKQILDLKSKFSVTELEIHNVLFISEGEQMRAEELLYKKINGNEIRESLKKMPKVFFEKLADRSIPEEVKCRMILGEYPRTSWGRAEMCLKLINLNKYEVEDCLEAVKSNTYYNDCIQFLECECCMCLNTYPRHKLTSNLHCQCQYCFDCYIQYLDVSITQNHIRNLVCANCQLPTEEAAHKSEYFGNLDNQVQHFVATNKLAPERHTLFQEKLRDFNLLSDPKFRWCAHCPSYGFIWENEDNKMRCNKCQNFTCFLCKEKWLPQHDGITCEKFKEWKDANDPELQKACATDLLSKNGIECPECHFKYILVRGGCMHFTCTQCGYEFCSGCFMSFLKGGRCQVNPECANKGLHAHHPRDCYFYLRDKSVNELRTLLEKNNVEFDKDRPNQEMPDNQINGPYRCTIPISEDYLDKPCEKDSPDNMAGLCELHYIEYLVALINKSNLDPVLILSIQELNVVLTRSYKDILEQNENEAEEEFHERLREYVRTELPLLKRK</sequence>
<feature type="domain" description="RING-type" evidence="11">
    <location>
        <begin position="829"/>
        <end position="1068"/>
    </location>
</feature>
<name>T2M831_HYDVU</name>
<dbReference type="CDD" id="cd16631">
    <property type="entry name" value="mRING-HC-C4C4_RBR_HOIP"/>
    <property type="match status" value="1"/>
</dbReference>
<feature type="compositionally biased region" description="Polar residues" evidence="9">
    <location>
        <begin position="35"/>
        <end position="45"/>
    </location>
</feature>
<dbReference type="CDD" id="cd20337">
    <property type="entry name" value="BRcat_RBR_HOIP"/>
    <property type="match status" value="1"/>
</dbReference>
<feature type="region of interest" description="Disordered" evidence="9">
    <location>
        <begin position="471"/>
        <end position="496"/>
    </location>
</feature>
<evidence type="ECO:0000259" key="10">
    <source>
        <dbReference type="PROSITE" id="PS50199"/>
    </source>
</evidence>
<feature type="domain" description="RanBP2-type" evidence="10">
    <location>
        <begin position="530"/>
        <end position="559"/>
    </location>
</feature>
<dbReference type="KEGG" id="hmg:100205710"/>
<dbReference type="GO" id="GO:0097039">
    <property type="term" value="P:protein linear polyubiquitination"/>
    <property type="evidence" value="ECO:0007669"/>
    <property type="project" value="TreeGrafter"/>
</dbReference>
<keyword evidence="2" id="KW-0808">Transferase</keyword>
<dbReference type="PROSITE" id="PS51873">
    <property type="entry name" value="TRIAD"/>
    <property type="match status" value="1"/>
</dbReference>
<dbReference type="OMA" id="NELIMIS"/>
<dbReference type="CDD" id="cd20351">
    <property type="entry name" value="Rcat_RBR_HOIP"/>
    <property type="match status" value="1"/>
</dbReference>
<dbReference type="InterPro" id="IPR013083">
    <property type="entry name" value="Znf_RING/FYVE/PHD"/>
</dbReference>
<dbReference type="Gene3D" id="1.20.120.1750">
    <property type="match status" value="1"/>
</dbReference>
<reference evidence="12" key="1">
    <citation type="journal article" date="2013" name="Genome Biol. Evol.">
        <title>Punctuated emergences of genetic and phenotypic innovations in eumetazoan, bilaterian, euteleostome, and hominidae ancestors.</title>
        <authorList>
            <person name="Wenger Y."/>
            <person name="Galliot B."/>
        </authorList>
    </citation>
    <scope>NUCLEOTIDE SEQUENCE</scope>
    <source>
        <tissue evidence="12">Whole animals</tissue>
    </source>
</reference>
<evidence type="ECO:0000256" key="9">
    <source>
        <dbReference type="SAM" id="MobiDB-lite"/>
    </source>
</evidence>
<dbReference type="PANTHER" id="PTHR16004:SF2">
    <property type="entry name" value="E3 UBIQUITIN-PROTEIN LIGASE LUBEL"/>
    <property type="match status" value="1"/>
</dbReference>
<organism evidence="12">
    <name type="scientific">Hydra vulgaris</name>
    <name type="common">Hydra</name>
    <name type="synonym">Hydra attenuata</name>
    <dbReference type="NCBI Taxonomy" id="6087"/>
    <lineage>
        <taxon>Eukaryota</taxon>
        <taxon>Metazoa</taxon>
        <taxon>Cnidaria</taxon>
        <taxon>Hydrozoa</taxon>
        <taxon>Hydroidolina</taxon>
        <taxon>Anthoathecata</taxon>
        <taxon>Aplanulata</taxon>
        <taxon>Hydridae</taxon>
        <taxon>Hydra</taxon>
    </lineage>
</organism>
<dbReference type="InterPro" id="IPR002867">
    <property type="entry name" value="IBR_dom"/>
</dbReference>
<dbReference type="SMART" id="SM00547">
    <property type="entry name" value="ZnF_RBZ"/>
    <property type="match status" value="1"/>
</dbReference>
<dbReference type="InterPro" id="IPR001876">
    <property type="entry name" value="Znf_RanBP2"/>
</dbReference>
<dbReference type="InterPro" id="IPR036339">
    <property type="entry name" value="PUB-like_dom_sf"/>
</dbReference>
<keyword evidence="3" id="KW-0479">Metal-binding</keyword>